<dbReference type="RefSeq" id="WP_309523150.1">
    <property type="nucleotide sequence ID" value="NZ_JAVIXS010000020.1"/>
</dbReference>
<keyword evidence="2" id="KW-1185">Reference proteome</keyword>
<dbReference type="Proteomes" id="UP001260959">
    <property type="component" value="Unassembled WGS sequence"/>
</dbReference>
<dbReference type="EMBL" id="JAVIXS010000020">
    <property type="protein sequence ID" value="MDR4954582.1"/>
    <property type="molecule type" value="Genomic_DNA"/>
</dbReference>
<protein>
    <recommendedName>
        <fullName evidence="3">C1q domain-containing protein</fullName>
    </recommendedName>
</protein>
<proteinExistence type="predicted"/>
<name>A0ABU1E9V1_9FLAO</name>
<gene>
    <name evidence="1" type="ORF">REB14_20560</name>
</gene>
<reference evidence="1 2" key="1">
    <citation type="submission" date="2023-08" db="EMBL/GenBank/DDBJ databases">
        <authorList>
            <person name="Maltman C."/>
        </authorList>
    </citation>
    <scope>NUCLEOTIDE SEQUENCE [LARGE SCALE GENOMIC DNA]</scope>
    <source>
        <strain evidence="1 2">ES2</strain>
    </source>
</reference>
<organism evidence="1 2">
    <name type="scientific">Chryseobacterium metallicongregator</name>
    <dbReference type="NCBI Taxonomy" id="3073042"/>
    <lineage>
        <taxon>Bacteria</taxon>
        <taxon>Pseudomonadati</taxon>
        <taxon>Bacteroidota</taxon>
        <taxon>Flavobacteriia</taxon>
        <taxon>Flavobacteriales</taxon>
        <taxon>Weeksellaceae</taxon>
        <taxon>Chryseobacterium group</taxon>
        <taxon>Chryseobacterium</taxon>
    </lineage>
</organism>
<comment type="caution">
    <text evidence="1">The sequence shown here is derived from an EMBL/GenBank/DDBJ whole genome shotgun (WGS) entry which is preliminary data.</text>
</comment>
<accession>A0ABU1E9V1</accession>
<sequence>MKKELLLASMLVTCTLVKSQVGINTQNPQGIFNIDGLKNNPTTGIPTAIQMKDDVMVASNGNLGLGVTSPETTLDVNGAITHRETALPVSGNAATVPTNVSQVQLTGAATGTVVITAPAAPNAGQLLLVYNNTTGGFGATLGGVTVPNGKALEFVYSNSSWISTEGGLLGATPVNIYTADGTLTGNRTVTTGANTLAFTGTASNAFSVDGTTLSVDAANDRIGVGTTTPDSKLTVSTPDNSYGFSHTNGTIRLKSFIGSGVASFGTSTNDDMRFMTNASQRMTITAGGNVGIETVTPQKKLHVHGSLQLDDELSLGGTATTVGSAGTAGQVLKSNGPGTSPSWQTLAGVPNATGTVIAVNGQFLVAQEISVQMTNDFTISGTGPAFPIGNLTNEIIDNENLYTGSSANNSFKVSADGVYLITINVQLYTTNGTIPAVGIWDNGTASWVARVNDYYSAPTNLLQTYTLITSIPMLASTTYSFRAANTADTVIRSNSIGSTGSGPVTQISVKRLK</sequence>
<evidence type="ECO:0000313" key="2">
    <source>
        <dbReference type="Proteomes" id="UP001260959"/>
    </source>
</evidence>
<evidence type="ECO:0008006" key="3">
    <source>
        <dbReference type="Google" id="ProtNLM"/>
    </source>
</evidence>
<evidence type="ECO:0000313" key="1">
    <source>
        <dbReference type="EMBL" id="MDR4954582.1"/>
    </source>
</evidence>